<evidence type="ECO:0000313" key="4">
    <source>
        <dbReference type="RefSeq" id="XP_059599540.1"/>
    </source>
</evidence>
<sequence>MECLPDSDNVFGPCINPNCRPFDFTLLFEDGFFGLLPAALFLVLVPQRLHFLRTAQVKLGLFRLAMAKLALLAVLLLLTGIWNYKYYYYSTSHRINT</sequence>
<keyword evidence="1" id="KW-0812">Transmembrane</keyword>
<keyword evidence="1" id="KW-1133">Transmembrane helix</keyword>
<evidence type="ECO:0000256" key="1">
    <source>
        <dbReference type="SAM" id="Phobius"/>
    </source>
</evidence>
<feature type="transmembrane region" description="Helical" evidence="1">
    <location>
        <begin position="31"/>
        <end position="49"/>
    </location>
</feature>
<dbReference type="AlphaFoldDB" id="A0A9W6A5J6"/>
<proteinExistence type="predicted"/>
<name>A0A9W6A5J6_ASPNG</name>
<keyword evidence="1" id="KW-0472">Membrane</keyword>
<dbReference type="Proteomes" id="UP001144191">
    <property type="component" value="Unassembled WGS sequence"/>
</dbReference>
<dbReference type="VEuPathDB" id="FungiDB:An06g01090"/>
<organism evidence="2 3">
    <name type="scientific">Aspergillus niger</name>
    <dbReference type="NCBI Taxonomy" id="5061"/>
    <lineage>
        <taxon>Eukaryota</taxon>
        <taxon>Fungi</taxon>
        <taxon>Dikarya</taxon>
        <taxon>Ascomycota</taxon>
        <taxon>Pezizomycotina</taxon>
        <taxon>Eurotiomycetes</taxon>
        <taxon>Eurotiomycetidae</taxon>
        <taxon>Eurotiales</taxon>
        <taxon>Aspergillaceae</taxon>
        <taxon>Aspergillus</taxon>
        <taxon>Aspergillus subgen. Circumdati</taxon>
    </lineage>
</organism>
<protein>
    <submittedName>
        <fullName evidence="2 4">Uncharacterized protein</fullName>
    </submittedName>
</protein>
<evidence type="ECO:0000313" key="2">
    <source>
        <dbReference type="EMBL" id="GLA54223.1"/>
    </source>
</evidence>
<reference evidence="4" key="3">
    <citation type="submission" date="2025-04" db="UniProtKB">
        <authorList>
            <consortium name="RefSeq"/>
        </authorList>
    </citation>
    <scope>IDENTIFICATION</scope>
</reference>
<dbReference type="KEGG" id="ang:An06g01090"/>
<gene>
    <name evidence="4" type="ORF">An06g01090</name>
    <name evidence="2" type="ORF">AnigIFM63604_011754</name>
</gene>
<evidence type="ECO:0000313" key="3">
    <source>
        <dbReference type="Proteomes" id="UP001144191"/>
    </source>
</evidence>
<reference evidence="2" key="1">
    <citation type="submission" date="2022-07" db="EMBL/GenBank/DDBJ databases">
        <title>Taxonomy of Aspergillus series Nigri: significant species reduction supported by multi-species coalescent approaches.</title>
        <authorList>
            <person name="Bian C."/>
            <person name="Kusuya Y."/>
            <person name="Sklenar F."/>
            <person name="D'hooge E."/>
            <person name="Yaguchi T."/>
            <person name="Takahashi H."/>
            <person name="Hubka V."/>
        </authorList>
    </citation>
    <scope>NUCLEOTIDE SEQUENCE</scope>
    <source>
        <strain evidence="2">IFM 63604</strain>
    </source>
</reference>
<dbReference type="GeneID" id="84591192"/>
<accession>A0A9W6A5J6</accession>
<dbReference type="EMBL" id="BRPB01000096">
    <property type="protein sequence ID" value="GLA54223.1"/>
    <property type="molecule type" value="Genomic_DNA"/>
</dbReference>
<reference evidence="4" key="2">
    <citation type="submission" date="2025-02" db="EMBL/GenBank/DDBJ databases">
        <authorList>
            <consortium name="NCBI Genome Project"/>
        </authorList>
    </citation>
    <scope>NUCLEOTIDE SEQUENCE</scope>
</reference>
<feature type="transmembrane region" description="Helical" evidence="1">
    <location>
        <begin position="61"/>
        <end position="82"/>
    </location>
</feature>
<dbReference type="RefSeq" id="XP_059599540.1">
    <property type="nucleotide sequence ID" value="XM_059748050.1"/>
</dbReference>